<keyword evidence="2" id="KW-1185">Reference proteome</keyword>
<protein>
    <submittedName>
        <fullName evidence="1">Uncharacterized protein</fullName>
    </submittedName>
</protein>
<proteinExistence type="predicted"/>
<name>A0AAD5G707_AMBAR</name>
<dbReference type="EMBL" id="JAMZMK010010910">
    <property type="protein sequence ID" value="KAI7729821.1"/>
    <property type="molecule type" value="Genomic_DNA"/>
</dbReference>
<reference evidence="1" key="1">
    <citation type="submission" date="2022-06" db="EMBL/GenBank/DDBJ databases">
        <title>Uncovering the hologenomic basis of an extraordinary plant invasion.</title>
        <authorList>
            <person name="Bieker V.C."/>
            <person name="Martin M.D."/>
            <person name="Gilbert T."/>
            <person name="Hodgins K."/>
            <person name="Battlay P."/>
            <person name="Petersen B."/>
            <person name="Wilson J."/>
        </authorList>
    </citation>
    <scope>NUCLEOTIDE SEQUENCE</scope>
    <source>
        <strain evidence="1">AA19_3_7</strain>
        <tissue evidence="1">Leaf</tissue>
    </source>
</reference>
<feature type="non-terminal residue" evidence="1">
    <location>
        <position position="1"/>
    </location>
</feature>
<dbReference type="Proteomes" id="UP001206925">
    <property type="component" value="Unassembled WGS sequence"/>
</dbReference>
<evidence type="ECO:0000313" key="2">
    <source>
        <dbReference type="Proteomes" id="UP001206925"/>
    </source>
</evidence>
<gene>
    <name evidence="1" type="ORF">M8C21_002720</name>
</gene>
<accession>A0AAD5G707</accession>
<evidence type="ECO:0000313" key="1">
    <source>
        <dbReference type="EMBL" id="KAI7729821.1"/>
    </source>
</evidence>
<feature type="non-terminal residue" evidence="1">
    <location>
        <position position="64"/>
    </location>
</feature>
<comment type="caution">
    <text evidence="1">The sequence shown here is derived from an EMBL/GenBank/DDBJ whole genome shotgun (WGS) entry which is preliminary data.</text>
</comment>
<sequence length="64" mass="7296">VEHQTYALRDKDIPGKMGGSSRVMVSKTLKVAFHHVNKEEHVIHNIRLPKQSTVEDVLSEMESK</sequence>
<organism evidence="1 2">
    <name type="scientific">Ambrosia artemisiifolia</name>
    <name type="common">Common ragweed</name>
    <dbReference type="NCBI Taxonomy" id="4212"/>
    <lineage>
        <taxon>Eukaryota</taxon>
        <taxon>Viridiplantae</taxon>
        <taxon>Streptophyta</taxon>
        <taxon>Embryophyta</taxon>
        <taxon>Tracheophyta</taxon>
        <taxon>Spermatophyta</taxon>
        <taxon>Magnoliopsida</taxon>
        <taxon>eudicotyledons</taxon>
        <taxon>Gunneridae</taxon>
        <taxon>Pentapetalae</taxon>
        <taxon>asterids</taxon>
        <taxon>campanulids</taxon>
        <taxon>Asterales</taxon>
        <taxon>Asteraceae</taxon>
        <taxon>Asteroideae</taxon>
        <taxon>Heliantheae alliance</taxon>
        <taxon>Heliantheae</taxon>
        <taxon>Ambrosia</taxon>
    </lineage>
</organism>
<dbReference type="AlphaFoldDB" id="A0AAD5G707"/>